<dbReference type="InterPro" id="IPR017871">
    <property type="entry name" value="ABC_transporter-like_CS"/>
</dbReference>
<dbReference type="PROSITE" id="PS50893">
    <property type="entry name" value="ABC_TRANSPORTER_2"/>
    <property type="match status" value="1"/>
</dbReference>
<dbReference type="PANTHER" id="PTHR42939">
    <property type="entry name" value="ABC TRANSPORTER ATP-BINDING PROTEIN ALBC-RELATED"/>
    <property type="match status" value="1"/>
</dbReference>
<dbReference type="InterPro" id="IPR051782">
    <property type="entry name" value="ABC_Transporter_VariousFunc"/>
</dbReference>
<dbReference type="InterPro" id="IPR003593">
    <property type="entry name" value="AAA+_ATPase"/>
</dbReference>
<reference evidence="6" key="1">
    <citation type="submission" date="2015-07" db="EMBL/GenBank/DDBJ databases">
        <title>Fjat-10053 dsm26.</title>
        <authorList>
            <person name="Liu B."/>
            <person name="Wang J."/>
            <person name="Zhu Y."/>
            <person name="Liu G."/>
            <person name="Chen Q."/>
            <person name="Chen Z."/>
            <person name="Lan J."/>
            <person name="Che J."/>
            <person name="Ge C."/>
            <person name="Shi H."/>
            <person name="Pan Z."/>
            <person name="Liu X."/>
        </authorList>
    </citation>
    <scope>NUCLEOTIDE SEQUENCE [LARGE SCALE GENOMIC DNA]</scope>
    <source>
        <strain evidence="6">DSM 26</strain>
    </source>
</reference>
<evidence type="ECO:0000259" key="4">
    <source>
        <dbReference type="PROSITE" id="PS50893"/>
    </source>
</evidence>
<feature type="domain" description="ABC transporter" evidence="4">
    <location>
        <begin position="3"/>
        <end position="241"/>
    </location>
</feature>
<dbReference type="PANTHER" id="PTHR42939:SF1">
    <property type="entry name" value="ABC TRANSPORTER ATP-BINDING PROTEIN ALBC-RELATED"/>
    <property type="match status" value="1"/>
</dbReference>
<gene>
    <name evidence="5" type="ORF">AFK71_11905</name>
</gene>
<dbReference type="EMBL" id="LGTO01000007">
    <property type="protein sequence ID" value="KNE19229.1"/>
    <property type="molecule type" value="Genomic_DNA"/>
</dbReference>
<dbReference type="AlphaFoldDB" id="A0A0L0QL41"/>
<dbReference type="SMART" id="SM00382">
    <property type="entry name" value="AAA"/>
    <property type="match status" value="1"/>
</dbReference>
<name>A0A0L0QL41_VIRPA</name>
<dbReference type="PATRIC" id="fig|1473.5.peg.934"/>
<comment type="caution">
    <text evidence="5">The sequence shown here is derived from an EMBL/GenBank/DDBJ whole genome shotgun (WGS) entry which is preliminary data.</text>
</comment>
<keyword evidence="1" id="KW-0813">Transport</keyword>
<dbReference type="Proteomes" id="UP000036780">
    <property type="component" value="Unassembled WGS sequence"/>
</dbReference>
<organism evidence="5 6">
    <name type="scientific">Virgibacillus pantothenticus</name>
    <dbReference type="NCBI Taxonomy" id="1473"/>
    <lineage>
        <taxon>Bacteria</taxon>
        <taxon>Bacillati</taxon>
        <taxon>Bacillota</taxon>
        <taxon>Bacilli</taxon>
        <taxon>Bacillales</taxon>
        <taxon>Bacillaceae</taxon>
        <taxon>Virgibacillus</taxon>
    </lineage>
</organism>
<keyword evidence="3" id="KW-0067">ATP-binding</keyword>
<dbReference type="Gene3D" id="3.40.50.300">
    <property type="entry name" value="P-loop containing nucleotide triphosphate hydrolases"/>
    <property type="match status" value="1"/>
</dbReference>
<evidence type="ECO:0000256" key="1">
    <source>
        <dbReference type="ARBA" id="ARBA00022448"/>
    </source>
</evidence>
<protein>
    <recommendedName>
        <fullName evidence="4">ABC transporter domain-containing protein</fullName>
    </recommendedName>
</protein>
<dbReference type="InterPro" id="IPR027417">
    <property type="entry name" value="P-loop_NTPase"/>
</dbReference>
<dbReference type="InterPro" id="IPR003439">
    <property type="entry name" value="ABC_transporter-like_ATP-bd"/>
</dbReference>
<evidence type="ECO:0000256" key="3">
    <source>
        <dbReference type="ARBA" id="ARBA00022840"/>
    </source>
</evidence>
<dbReference type="GO" id="GO:0016887">
    <property type="term" value="F:ATP hydrolysis activity"/>
    <property type="evidence" value="ECO:0007669"/>
    <property type="project" value="InterPro"/>
</dbReference>
<keyword evidence="6" id="KW-1185">Reference proteome</keyword>
<dbReference type="SUPFAM" id="SSF52540">
    <property type="entry name" value="P-loop containing nucleoside triphosphate hydrolases"/>
    <property type="match status" value="1"/>
</dbReference>
<proteinExistence type="predicted"/>
<sequence>MRITVSNVAYTMDNTKILNGISCSFSKGITYVVGNNGAGKTTLLKLLATALQPEYGKINYSFLVRDKQIGTYRKNLDIEEIRKIIGFLPQHFTGHLDMTVGRYVKYIAYHKGVPREFIKKTVAHWLKESELTQLKRRKIKHLSGGQRQKVGLIQALINLPRICILDEPFEGLDMKERSYFQSILQRLAYHSIVIISTHLIDELQQSSEITLLYLNEGKVTYFGDLRVLDTIKKELRKTGID</sequence>
<dbReference type="GO" id="GO:0005524">
    <property type="term" value="F:ATP binding"/>
    <property type="evidence" value="ECO:0007669"/>
    <property type="project" value="UniProtKB-KW"/>
</dbReference>
<dbReference type="PROSITE" id="PS00211">
    <property type="entry name" value="ABC_TRANSPORTER_1"/>
    <property type="match status" value="1"/>
</dbReference>
<evidence type="ECO:0000256" key="2">
    <source>
        <dbReference type="ARBA" id="ARBA00022741"/>
    </source>
</evidence>
<keyword evidence="2" id="KW-0547">Nucleotide-binding</keyword>
<evidence type="ECO:0000313" key="6">
    <source>
        <dbReference type="Proteomes" id="UP000036780"/>
    </source>
</evidence>
<accession>A0A0L0QL41</accession>
<evidence type="ECO:0000313" key="5">
    <source>
        <dbReference type="EMBL" id="KNE19229.1"/>
    </source>
</evidence>
<dbReference type="Pfam" id="PF00005">
    <property type="entry name" value="ABC_tran"/>
    <property type="match status" value="1"/>
</dbReference>